<sequence length="33" mass="3740">MLVPLPLGVNLVWCAFLLFVLFDFGSHCVNAFR</sequence>
<reference evidence="1" key="1">
    <citation type="submission" date="2018-02" db="EMBL/GenBank/DDBJ databases">
        <title>Rhizophora mucronata_Transcriptome.</title>
        <authorList>
            <person name="Meera S.P."/>
            <person name="Sreeshan A."/>
            <person name="Augustine A."/>
        </authorList>
    </citation>
    <scope>NUCLEOTIDE SEQUENCE</scope>
    <source>
        <tissue evidence="1">Leaf</tissue>
    </source>
</reference>
<dbReference type="EMBL" id="GGEC01055254">
    <property type="protein sequence ID" value="MBX35738.1"/>
    <property type="molecule type" value="Transcribed_RNA"/>
</dbReference>
<name>A0A2P2MZX6_RHIMU</name>
<organism evidence="1">
    <name type="scientific">Rhizophora mucronata</name>
    <name type="common">Asiatic mangrove</name>
    <dbReference type="NCBI Taxonomy" id="61149"/>
    <lineage>
        <taxon>Eukaryota</taxon>
        <taxon>Viridiplantae</taxon>
        <taxon>Streptophyta</taxon>
        <taxon>Embryophyta</taxon>
        <taxon>Tracheophyta</taxon>
        <taxon>Spermatophyta</taxon>
        <taxon>Magnoliopsida</taxon>
        <taxon>eudicotyledons</taxon>
        <taxon>Gunneridae</taxon>
        <taxon>Pentapetalae</taxon>
        <taxon>rosids</taxon>
        <taxon>fabids</taxon>
        <taxon>Malpighiales</taxon>
        <taxon>Rhizophoraceae</taxon>
        <taxon>Rhizophora</taxon>
    </lineage>
</organism>
<protein>
    <submittedName>
        <fullName evidence="1">Uncharacterized protein</fullName>
    </submittedName>
</protein>
<evidence type="ECO:0000313" key="1">
    <source>
        <dbReference type="EMBL" id="MBX35738.1"/>
    </source>
</evidence>
<accession>A0A2P2MZX6</accession>
<proteinExistence type="predicted"/>
<dbReference type="AlphaFoldDB" id="A0A2P2MZX6"/>